<protein>
    <recommendedName>
        <fullName evidence="1">Integrase catalytic domain-containing protein</fullName>
    </recommendedName>
</protein>
<dbReference type="Gene3D" id="3.30.420.10">
    <property type="entry name" value="Ribonuclease H-like superfamily/Ribonuclease H"/>
    <property type="match status" value="1"/>
</dbReference>
<accession>A0A5N5MI74</accession>
<dbReference type="PROSITE" id="PS50994">
    <property type="entry name" value="INTEGRASE"/>
    <property type="match status" value="1"/>
</dbReference>
<dbReference type="PANTHER" id="PTHR37984:SF5">
    <property type="entry name" value="PROTEIN NYNRIN-LIKE"/>
    <property type="match status" value="1"/>
</dbReference>
<comment type="caution">
    <text evidence="2">The sequence shown here is derived from an EMBL/GenBank/DDBJ whole genome shotgun (WGS) entry which is preliminary data.</text>
</comment>
<dbReference type="EMBL" id="VFJC01000014">
    <property type="protein sequence ID" value="KAB5554121.1"/>
    <property type="molecule type" value="Genomic_DNA"/>
</dbReference>
<proteinExistence type="predicted"/>
<organism evidence="2 3">
    <name type="scientific">Pangasianodon hypophthalmus</name>
    <name type="common">Striped catfish</name>
    <name type="synonym">Helicophagus hypophthalmus</name>
    <dbReference type="NCBI Taxonomy" id="310915"/>
    <lineage>
        <taxon>Eukaryota</taxon>
        <taxon>Metazoa</taxon>
        <taxon>Chordata</taxon>
        <taxon>Craniata</taxon>
        <taxon>Vertebrata</taxon>
        <taxon>Euteleostomi</taxon>
        <taxon>Actinopterygii</taxon>
        <taxon>Neopterygii</taxon>
        <taxon>Teleostei</taxon>
        <taxon>Ostariophysi</taxon>
        <taxon>Siluriformes</taxon>
        <taxon>Pangasiidae</taxon>
        <taxon>Pangasianodon</taxon>
    </lineage>
</organism>
<name>A0A5N5MI74_PANHP</name>
<dbReference type="InterPro" id="IPR012337">
    <property type="entry name" value="RNaseH-like_sf"/>
</dbReference>
<feature type="domain" description="Integrase catalytic" evidence="1">
    <location>
        <begin position="55"/>
        <end position="221"/>
    </location>
</feature>
<evidence type="ECO:0000313" key="2">
    <source>
        <dbReference type="EMBL" id="KAB5554121.1"/>
    </source>
</evidence>
<reference evidence="2 3" key="1">
    <citation type="submission" date="2019-06" db="EMBL/GenBank/DDBJ databases">
        <title>A chromosome-scale genome assembly of the striped catfish, Pangasianodon hypophthalmus.</title>
        <authorList>
            <person name="Wen M."/>
            <person name="Zahm M."/>
            <person name="Roques C."/>
            <person name="Cabau C."/>
            <person name="Klopp C."/>
            <person name="Donnadieu C."/>
            <person name="Jouanno E."/>
            <person name="Avarre J.-C."/>
            <person name="Campet M."/>
            <person name="Ha T.T.T."/>
            <person name="Dugue R."/>
            <person name="Lampietro C."/>
            <person name="Louis A."/>
            <person name="Herpin A."/>
            <person name="Echchiki A."/>
            <person name="Berthelot C."/>
            <person name="Parey E."/>
            <person name="Roest-Crollius H."/>
            <person name="Braasch I."/>
            <person name="Postlethwait J."/>
            <person name="Bobe J."/>
            <person name="Montfort J."/>
            <person name="Bouchez O."/>
            <person name="Begum T."/>
            <person name="Schartl M."/>
            <person name="Guiguen Y."/>
        </authorList>
    </citation>
    <scope>NUCLEOTIDE SEQUENCE [LARGE SCALE GENOMIC DNA]</scope>
    <source>
        <strain evidence="2 3">Indonesia</strain>
        <tissue evidence="2">Blood</tissue>
    </source>
</reference>
<dbReference type="OrthoDB" id="413122at2759"/>
<keyword evidence="3" id="KW-1185">Reference proteome</keyword>
<dbReference type="PANTHER" id="PTHR37984">
    <property type="entry name" value="PROTEIN CBG26694"/>
    <property type="match status" value="1"/>
</dbReference>
<dbReference type="GO" id="GO:0003676">
    <property type="term" value="F:nucleic acid binding"/>
    <property type="evidence" value="ECO:0007669"/>
    <property type="project" value="InterPro"/>
</dbReference>
<dbReference type="GO" id="GO:0015074">
    <property type="term" value="P:DNA integration"/>
    <property type="evidence" value="ECO:0007669"/>
    <property type="project" value="InterPro"/>
</dbReference>
<dbReference type="InterPro" id="IPR050951">
    <property type="entry name" value="Retrovirus_Pol_polyprotein"/>
</dbReference>
<dbReference type="AlphaFoldDB" id="A0A5N5MI74"/>
<sequence length="267" mass="30809">MDRRLFASWTTLEDDSLERRMTIPSFFHSGYCLPRSIRWEGDDDLNSMPNVVHGGQSSPYIIEINERWEWLGLDIRGPFSITTRRHTHIMTLTDYYSKWVEAFPLTHNMIQDAAVFLAEVIRQLGYPLAVLSRFPKQLLIEINNELEKQININTSFLVIHHCQTGYLDLVTESLLNKLIYDLVKKYADTWHIYLPAACLQLCCTEHPTTGKKPFTVMYRNGPPSFSSYRELPYSESDIRLSSFVIAPVDASNRNTSKCYSAQSSLLS</sequence>
<evidence type="ECO:0000259" key="1">
    <source>
        <dbReference type="PROSITE" id="PS50994"/>
    </source>
</evidence>
<dbReference type="Proteomes" id="UP000327468">
    <property type="component" value="Chromosome 13"/>
</dbReference>
<dbReference type="InterPro" id="IPR036397">
    <property type="entry name" value="RNaseH_sf"/>
</dbReference>
<evidence type="ECO:0000313" key="3">
    <source>
        <dbReference type="Proteomes" id="UP000327468"/>
    </source>
</evidence>
<gene>
    <name evidence="2" type="ORF">PHYPO_G00046560</name>
</gene>
<dbReference type="InterPro" id="IPR001584">
    <property type="entry name" value="Integrase_cat-core"/>
</dbReference>
<dbReference type="SUPFAM" id="SSF53098">
    <property type="entry name" value="Ribonuclease H-like"/>
    <property type="match status" value="1"/>
</dbReference>